<dbReference type="Gene3D" id="3.40.630.30">
    <property type="match status" value="1"/>
</dbReference>
<dbReference type="InterPro" id="IPR033442">
    <property type="entry name" value="TmcA_tRNA_bind"/>
</dbReference>
<evidence type="ECO:0000256" key="9">
    <source>
        <dbReference type="HAMAP-Rule" id="MF_01886"/>
    </source>
</evidence>
<proteinExistence type="inferred from homology"/>
<dbReference type="CDD" id="cd04301">
    <property type="entry name" value="NAT_SF"/>
    <property type="match status" value="1"/>
</dbReference>
<gene>
    <name evidence="9 14" type="primary">tmcA</name>
    <name evidence="14" type="ORF">NCTC13335_01340</name>
</gene>
<sequence>MQPRQLLILFSDEPRPFNEDVLLIGGEGIAFNQVTNLLGQEFSAIEFDARMGFHLEALAIAAGTIKQGGKLYLRLPSWHSLESRLDQDSLRWAGESTAIASPTFALYFKRLIERFGFYPVQQTTPLPVLNSLNGATDNPSATTTTDTLQATDEQQTLLEQILRRQKEIYLLTAKRGRGKSALLGLLANQLHESIYLTAPNKNAVNTLQHFSEHQIPFIAPDALAESLQKTPGFADNAWLLVDEAAMIPLPQLALFSRYFKHIVFSTTIHSYEGTGRGFALRFQRILQQYGRSFVSLSLDKPLRWPLNDPLEAFIEELLLLNAEDTFPQCAFNPQDVLSFKEMTQQEISRHPEVFYGLLTIAHYRTSPLDLRRLLDGRRQRFFVLENQIQALLGALWTLEEGGLCDEQLITAIARGERRPKGNLAAQALCLQHHLPQACGLRSLRISRIALLPDWQRKGLGSRLLDYAKSQAAVDFLSVAFSYSPELAAFWCHNGFTLVHLGAHREASSGTFSAIALQGITPAGKALCQQAADYFVRDISLSFHPLRIQFHFPEDWQLTTIDWTHLDTFAFAYYPLESVVPALRRLVAKAGETALPKTATFLAIKKLPSPMKNHLKSLRLEIAQYLEEQRARTR</sequence>
<dbReference type="Pfam" id="PF17176">
    <property type="entry name" value="tRNA_bind_3"/>
    <property type="match status" value="1"/>
</dbReference>
<dbReference type="SUPFAM" id="SSF52540">
    <property type="entry name" value="P-loop containing nucleoside triphosphate hydrolases"/>
    <property type="match status" value="1"/>
</dbReference>
<dbReference type="GO" id="GO:1904812">
    <property type="term" value="P:rRNA acetylation involved in maturation of SSU-rRNA"/>
    <property type="evidence" value="ECO:0007669"/>
    <property type="project" value="TreeGrafter"/>
</dbReference>
<evidence type="ECO:0000259" key="11">
    <source>
        <dbReference type="Pfam" id="PF08351"/>
    </source>
</evidence>
<keyword evidence="2 9" id="KW-0820">tRNA-binding</keyword>
<accession>A0A377IYV5</accession>
<keyword evidence="8 9" id="KW-0012">Acyltransferase</keyword>
<evidence type="ECO:0000313" key="15">
    <source>
        <dbReference type="Proteomes" id="UP000255264"/>
    </source>
</evidence>
<dbReference type="Gene3D" id="3.40.50.11040">
    <property type="match status" value="1"/>
</dbReference>
<comment type="subcellular location">
    <subcellularLocation>
        <location evidence="9">Cytoplasm</location>
    </subcellularLocation>
</comment>
<dbReference type="GO" id="GO:0051391">
    <property type="term" value="P:tRNA acetylation"/>
    <property type="evidence" value="ECO:0007669"/>
    <property type="project" value="UniProtKB-UniRule"/>
</dbReference>
<feature type="binding site" evidence="9">
    <location>
        <position position="154"/>
    </location>
    <ligand>
        <name>ATP</name>
        <dbReference type="ChEBI" id="CHEBI:30616"/>
    </ligand>
</feature>
<dbReference type="GO" id="GO:0051392">
    <property type="term" value="F:tRNA cytidine N4-acetyltransferase activity"/>
    <property type="evidence" value="ECO:0007669"/>
    <property type="project" value="UniProtKB-UniRule"/>
</dbReference>
<evidence type="ECO:0000256" key="2">
    <source>
        <dbReference type="ARBA" id="ARBA00022555"/>
    </source>
</evidence>
<dbReference type="GO" id="GO:0005737">
    <property type="term" value="C:cytoplasm"/>
    <property type="evidence" value="ECO:0007669"/>
    <property type="project" value="UniProtKB-SubCell"/>
</dbReference>
<dbReference type="InterPro" id="IPR013562">
    <property type="entry name" value="TmcA/NAT10_N"/>
</dbReference>
<evidence type="ECO:0000256" key="6">
    <source>
        <dbReference type="ARBA" id="ARBA00022840"/>
    </source>
</evidence>
<keyword evidence="4 9" id="KW-0819">tRNA processing</keyword>
<name>A0A377IYV5_9PAST</name>
<evidence type="ECO:0000256" key="8">
    <source>
        <dbReference type="ARBA" id="ARBA00023315"/>
    </source>
</evidence>
<dbReference type="HAMAP" id="MF_01886">
    <property type="entry name" value="tRNA_acetyltr_TmcA"/>
    <property type="match status" value="1"/>
</dbReference>
<dbReference type="GO" id="GO:1990883">
    <property type="term" value="F:18S rRNA cytidine N-acetyltransferase activity"/>
    <property type="evidence" value="ECO:0007669"/>
    <property type="project" value="TreeGrafter"/>
</dbReference>
<evidence type="ECO:0000256" key="7">
    <source>
        <dbReference type="ARBA" id="ARBA00022884"/>
    </source>
</evidence>
<dbReference type="Pfam" id="PF05127">
    <property type="entry name" value="NAT10_TcmA_helicase"/>
    <property type="match status" value="1"/>
</dbReference>
<protein>
    <recommendedName>
        <fullName evidence="9">tRNA(Met) cytidine acetyltransferase TmcA</fullName>
        <ecNumber evidence="9">2.3.1.193</ecNumber>
    </recommendedName>
</protein>
<dbReference type="InterPro" id="IPR007807">
    <property type="entry name" value="TcmA/NAT10_helicase"/>
</dbReference>
<evidence type="ECO:0000259" key="10">
    <source>
        <dbReference type="Pfam" id="PF05127"/>
    </source>
</evidence>
<feature type="binding site" evidence="9">
    <location>
        <position position="303"/>
    </location>
    <ligand>
        <name>ATP</name>
        <dbReference type="ChEBI" id="CHEBI:30616"/>
    </ligand>
</feature>
<dbReference type="InterPro" id="IPR000182">
    <property type="entry name" value="GNAT_dom"/>
</dbReference>
<feature type="binding site" evidence="9">
    <location>
        <position position="485"/>
    </location>
    <ligand>
        <name>acetyl-CoA</name>
        <dbReference type="ChEBI" id="CHEBI:57288"/>
    </ligand>
</feature>
<dbReference type="Pfam" id="PF13718">
    <property type="entry name" value="GNAT_acetyltr_2"/>
    <property type="match status" value="1"/>
</dbReference>
<dbReference type="PANTHER" id="PTHR10925">
    <property type="entry name" value="N-ACETYLTRANSFERASE 10"/>
    <property type="match status" value="1"/>
</dbReference>
<dbReference type="GO" id="GO:0002101">
    <property type="term" value="P:tRNA wobble cytosine modification"/>
    <property type="evidence" value="ECO:0007669"/>
    <property type="project" value="UniProtKB-UniRule"/>
</dbReference>
<feature type="domain" description="TcmA/NAT10 helicase" evidence="10">
    <location>
        <begin position="171"/>
        <end position="321"/>
    </location>
</feature>
<dbReference type="AlphaFoldDB" id="A0A377IYV5"/>
<evidence type="ECO:0000259" key="12">
    <source>
        <dbReference type="Pfam" id="PF13718"/>
    </source>
</evidence>
<dbReference type="Pfam" id="PF08351">
    <property type="entry name" value="TmcA_N"/>
    <property type="match status" value="1"/>
</dbReference>
<feature type="domain" description="tRNA(Met) cytidine acetyltransferase TmcA tRNA-binding" evidence="13">
    <location>
        <begin position="523"/>
        <end position="595"/>
    </location>
</feature>
<evidence type="ECO:0000256" key="1">
    <source>
        <dbReference type="ARBA" id="ARBA00022490"/>
    </source>
</evidence>
<feature type="domain" description="TmcA/NAT10 N-terminal" evidence="11">
    <location>
        <begin position="4"/>
        <end position="114"/>
    </location>
</feature>
<dbReference type="GO" id="GO:0000049">
    <property type="term" value="F:tRNA binding"/>
    <property type="evidence" value="ECO:0007669"/>
    <property type="project" value="UniProtKB-UniRule"/>
</dbReference>
<dbReference type="InterPro" id="IPR024914">
    <property type="entry name" value="tRNA_acetyltr_TmcA"/>
</dbReference>
<dbReference type="PANTHER" id="PTHR10925:SF5">
    <property type="entry name" value="RNA CYTIDINE ACETYLTRANSFERASE"/>
    <property type="match status" value="1"/>
</dbReference>
<feature type="domain" description="N-acetyltransferase" evidence="12">
    <location>
        <begin position="356"/>
        <end position="465"/>
    </location>
</feature>
<dbReference type="GO" id="GO:0005524">
    <property type="term" value="F:ATP binding"/>
    <property type="evidence" value="ECO:0007669"/>
    <property type="project" value="UniProtKB-UniRule"/>
</dbReference>
<keyword evidence="5 9" id="KW-0547">Nucleotide-binding</keyword>
<organism evidence="14 15">
    <name type="scientific">Haemophilus pittmaniae</name>
    <dbReference type="NCBI Taxonomy" id="249188"/>
    <lineage>
        <taxon>Bacteria</taxon>
        <taxon>Pseudomonadati</taxon>
        <taxon>Pseudomonadota</taxon>
        <taxon>Gammaproteobacteria</taxon>
        <taxon>Pasteurellales</taxon>
        <taxon>Pasteurellaceae</taxon>
        <taxon>Haemophilus</taxon>
    </lineage>
</organism>
<keyword evidence="15" id="KW-1185">Reference proteome</keyword>
<dbReference type="Gene3D" id="3.40.50.300">
    <property type="entry name" value="P-loop containing nucleotide triphosphate hydrolases"/>
    <property type="match status" value="1"/>
</dbReference>
<evidence type="ECO:0000313" key="14">
    <source>
        <dbReference type="EMBL" id="STO93466.1"/>
    </source>
</evidence>
<dbReference type="GO" id="GO:0016787">
    <property type="term" value="F:hydrolase activity"/>
    <property type="evidence" value="ECO:0007669"/>
    <property type="project" value="UniProtKB-KW"/>
</dbReference>
<evidence type="ECO:0000256" key="4">
    <source>
        <dbReference type="ARBA" id="ARBA00022694"/>
    </source>
</evidence>
<dbReference type="InterPro" id="IPR038321">
    <property type="entry name" value="TmcA_C_sf"/>
</dbReference>
<keyword evidence="6 9" id="KW-0067">ATP-binding</keyword>
<dbReference type="InterPro" id="IPR016181">
    <property type="entry name" value="Acyl_CoA_acyltransferase"/>
</dbReference>
<evidence type="ECO:0000259" key="13">
    <source>
        <dbReference type="Pfam" id="PF17176"/>
    </source>
</evidence>
<comment type="function">
    <text evidence="9">Catalyzes the formation of N(4)-acetylcytidine (ac(4)C) at the wobble position of tRNA(Met), by using acetyl-CoA as an acetyl donor and ATP (or GTP).</text>
</comment>
<keyword evidence="1 9" id="KW-0963">Cytoplasm</keyword>
<comment type="caution">
    <text evidence="9">Lacks conserved residue(s) required for the propagation of feature annotation.</text>
</comment>
<dbReference type="SUPFAM" id="SSF55729">
    <property type="entry name" value="Acyl-CoA N-acyltransferases (Nat)"/>
    <property type="match status" value="1"/>
</dbReference>
<dbReference type="EMBL" id="UGHS01000004">
    <property type="protein sequence ID" value="STO93466.1"/>
    <property type="molecule type" value="Genomic_DNA"/>
</dbReference>
<dbReference type="InterPro" id="IPR032672">
    <property type="entry name" value="TmcA/NAT10/Kre33"/>
</dbReference>
<evidence type="ECO:0000256" key="5">
    <source>
        <dbReference type="ARBA" id="ARBA00022741"/>
    </source>
</evidence>
<comment type="similarity">
    <text evidence="9">Belongs to the TmcA family.</text>
</comment>
<comment type="catalytic activity">
    <reaction evidence="9">
        <text>cytidine(34) in elongator tRNA(Met) + acetyl-CoA + ATP + H2O = N(4)-acetylcytidine(34) in elongator tRNA(Met) + ADP + phosphate + CoA + H(+)</text>
        <dbReference type="Rhea" id="RHEA:43788"/>
        <dbReference type="Rhea" id="RHEA-COMP:10693"/>
        <dbReference type="Rhea" id="RHEA-COMP:10694"/>
        <dbReference type="ChEBI" id="CHEBI:15377"/>
        <dbReference type="ChEBI" id="CHEBI:15378"/>
        <dbReference type="ChEBI" id="CHEBI:30616"/>
        <dbReference type="ChEBI" id="CHEBI:43474"/>
        <dbReference type="ChEBI" id="CHEBI:57287"/>
        <dbReference type="ChEBI" id="CHEBI:57288"/>
        <dbReference type="ChEBI" id="CHEBI:74900"/>
        <dbReference type="ChEBI" id="CHEBI:82748"/>
        <dbReference type="ChEBI" id="CHEBI:456216"/>
        <dbReference type="EC" id="2.3.1.193"/>
    </reaction>
</comment>
<evidence type="ECO:0000256" key="3">
    <source>
        <dbReference type="ARBA" id="ARBA00022679"/>
    </source>
</evidence>
<keyword evidence="14" id="KW-0378">Hydrolase</keyword>
<dbReference type="OrthoDB" id="5578851at2"/>
<dbReference type="EC" id="2.3.1.193" evidence="9"/>
<dbReference type="Gene3D" id="1.20.120.890">
    <property type="entry name" value="tRNA(Met) cytidine acetyltransferase, tail domain"/>
    <property type="match status" value="1"/>
</dbReference>
<keyword evidence="3 9" id="KW-0808">Transferase</keyword>
<dbReference type="InterPro" id="IPR027417">
    <property type="entry name" value="P-loop_NTPase"/>
</dbReference>
<dbReference type="Proteomes" id="UP000255264">
    <property type="component" value="Unassembled WGS sequence"/>
</dbReference>
<reference evidence="14 15" key="1">
    <citation type="submission" date="2018-06" db="EMBL/GenBank/DDBJ databases">
        <authorList>
            <consortium name="Pathogen Informatics"/>
            <person name="Doyle S."/>
        </authorList>
    </citation>
    <scope>NUCLEOTIDE SEQUENCE [LARGE SCALE GENOMIC DNA]</scope>
    <source>
        <strain evidence="14 15">NCTC13335</strain>
    </source>
</reference>
<keyword evidence="7 9" id="KW-0694">RNA-binding</keyword>
<dbReference type="RefSeq" id="WP_115003188.1">
    <property type="nucleotide sequence ID" value="NZ_UGHS01000004.1"/>
</dbReference>